<evidence type="ECO:0000259" key="6">
    <source>
        <dbReference type="Pfam" id="PF04932"/>
    </source>
</evidence>
<proteinExistence type="predicted"/>
<evidence type="ECO:0000313" key="8">
    <source>
        <dbReference type="Proteomes" id="UP000297540"/>
    </source>
</evidence>
<feature type="transmembrane region" description="Helical" evidence="5">
    <location>
        <begin position="356"/>
        <end position="377"/>
    </location>
</feature>
<evidence type="ECO:0000256" key="3">
    <source>
        <dbReference type="ARBA" id="ARBA00022989"/>
    </source>
</evidence>
<gene>
    <name evidence="7" type="ORF">E2R66_23585</name>
</gene>
<keyword evidence="8" id="KW-1185">Reference proteome</keyword>
<dbReference type="InterPro" id="IPR051533">
    <property type="entry name" value="WaaL-like"/>
</dbReference>
<feature type="transmembrane region" description="Helical" evidence="5">
    <location>
        <begin position="134"/>
        <end position="155"/>
    </location>
</feature>
<evidence type="ECO:0000256" key="1">
    <source>
        <dbReference type="ARBA" id="ARBA00004141"/>
    </source>
</evidence>
<feature type="transmembrane region" description="Helical" evidence="5">
    <location>
        <begin position="409"/>
        <end position="427"/>
    </location>
</feature>
<dbReference type="GO" id="GO:0016020">
    <property type="term" value="C:membrane"/>
    <property type="evidence" value="ECO:0007669"/>
    <property type="project" value="UniProtKB-SubCell"/>
</dbReference>
<dbReference type="RefSeq" id="WP_133235547.1">
    <property type="nucleotide sequence ID" value="NZ_SOZE01000036.1"/>
</dbReference>
<comment type="subcellular location">
    <subcellularLocation>
        <location evidence="1">Membrane</location>
        <topology evidence="1">Multi-pass membrane protein</topology>
    </subcellularLocation>
</comment>
<feature type="transmembrane region" description="Helical" evidence="5">
    <location>
        <begin position="78"/>
        <end position="96"/>
    </location>
</feature>
<feature type="transmembrane region" description="Helical" evidence="5">
    <location>
        <begin position="175"/>
        <end position="193"/>
    </location>
</feature>
<feature type="transmembrane region" description="Helical" evidence="5">
    <location>
        <begin position="254"/>
        <end position="276"/>
    </location>
</feature>
<comment type="caution">
    <text evidence="7">The sequence shown here is derived from an EMBL/GenBank/DDBJ whole genome shotgun (WGS) entry which is preliminary data.</text>
</comment>
<keyword evidence="2 5" id="KW-0812">Transmembrane</keyword>
<dbReference type="InterPro" id="IPR011990">
    <property type="entry name" value="TPR-like_helical_dom_sf"/>
</dbReference>
<dbReference type="Pfam" id="PF04932">
    <property type="entry name" value="Wzy_C"/>
    <property type="match status" value="1"/>
</dbReference>
<sequence length="623" mass="71350">MNRKFKTPIMWQLTNSILTWLITSIICFSVLTFSFGGEVFIYANKLNYVLLVAGVAAFIVPHTFNITQFKNCVVKIQFIDFAIAIWLGYIICHSLYNNRYLLDHKHLTLFLVCTFYLLARVNRSFGNLNCNFKILVRSMILLTIVESGIALLQFLKYIPSLNPLFSITGTFKNPAPMAMCLAAIFPCVIYGSFSSWIKYWKIVSLIGILSSGLVICLSGNRASVIASLIVSLLFKLYFHKTKIKGVVTGIKYKRITLISSLIIVILITLSSTVKLYQLNLKSSETRLFVWELTMEKIGDRPLFGIGYGAFKENFNKWQTEKILDDISILKKSYYSKNTLNDFAGYIRMAYNEYIEMASEIGIVGLGIFLIIIFTPLFKSCSSLTAKFSMELFVPFAGLIVLLIEGLFSYPFYSLPTFLLLFFYLSWLTNENTYTKSFIYVNKVKINIISLFFGLWGLSFIAFATIKIHAFNSYNTANRSGLENDNIKAQISYRNAYSALKNEPLFLIDYSNCLIKNGNNDLAFKYLKQAESTDNDPRIFVLLGNISLQRYRFKDAERYYQIANSIIPSQIYPQFLLVRLYLMSNQLPKALALAKSIVMHKPKIRNDITDQIHQDLLKIIEDIE</sequence>
<dbReference type="EMBL" id="SOZE01000036">
    <property type="protein sequence ID" value="TFF33965.1"/>
    <property type="molecule type" value="Genomic_DNA"/>
</dbReference>
<dbReference type="AlphaFoldDB" id="A0A4Y8S5T0"/>
<dbReference type="SUPFAM" id="SSF48452">
    <property type="entry name" value="TPR-like"/>
    <property type="match status" value="1"/>
</dbReference>
<feature type="domain" description="O-antigen ligase-related" evidence="6">
    <location>
        <begin position="208"/>
        <end position="369"/>
    </location>
</feature>
<dbReference type="Proteomes" id="UP000297540">
    <property type="component" value="Unassembled WGS sequence"/>
</dbReference>
<name>A0A4Y8S5T0_9SPHI</name>
<dbReference type="Gene3D" id="1.25.40.10">
    <property type="entry name" value="Tetratricopeptide repeat domain"/>
    <property type="match status" value="1"/>
</dbReference>
<feature type="transmembrane region" description="Helical" evidence="5">
    <location>
        <begin position="20"/>
        <end position="42"/>
    </location>
</feature>
<organism evidence="7 8">
    <name type="scientific">Mucilaginibacter psychrotolerans</name>
    <dbReference type="NCBI Taxonomy" id="1524096"/>
    <lineage>
        <taxon>Bacteria</taxon>
        <taxon>Pseudomonadati</taxon>
        <taxon>Bacteroidota</taxon>
        <taxon>Sphingobacteriia</taxon>
        <taxon>Sphingobacteriales</taxon>
        <taxon>Sphingobacteriaceae</taxon>
        <taxon>Mucilaginibacter</taxon>
    </lineage>
</organism>
<feature type="transmembrane region" description="Helical" evidence="5">
    <location>
        <begin position="205"/>
        <end position="234"/>
    </location>
</feature>
<feature type="transmembrane region" description="Helical" evidence="5">
    <location>
        <begin position="447"/>
        <end position="465"/>
    </location>
</feature>
<accession>A0A4Y8S5T0</accession>
<evidence type="ECO:0000256" key="2">
    <source>
        <dbReference type="ARBA" id="ARBA00022692"/>
    </source>
</evidence>
<reference evidence="7 8" key="1">
    <citation type="journal article" date="2017" name="Int. J. Syst. Evol. Microbiol.">
        <title>Mucilaginibacterpsychrotolerans sp. nov., isolated from peatlands.</title>
        <authorList>
            <person name="Deng Y."/>
            <person name="Shen L."/>
            <person name="Xu B."/>
            <person name="Liu Y."/>
            <person name="Gu Z."/>
            <person name="Liu H."/>
            <person name="Zhou Y."/>
        </authorList>
    </citation>
    <scope>NUCLEOTIDE SEQUENCE [LARGE SCALE GENOMIC DNA]</scope>
    <source>
        <strain evidence="7 8">NH7-4</strain>
    </source>
</reference>
<dbReference type="PANTHER" id="PTHR37422:SF13">
    <property type="entry name" value="LIPOPOLYSACCHARIDE BIOSYNTHESIS PROTEIN PA4999-RELATED"/>
    <property type="match status" value="1"/>
</dbReference>
<feature type="transmembrane region" description="Helical" evidence="5">
    <location>
        <begin position="48"/>
        <end position="66"/>
    </location>
</feature>
<keyword evidence="3 5" id="KW-1133">Transmembrane helix</keyword>
<feature type="transmembrane region" description="Helical" evidence="5">
    <location>
        <begin position="102"/>
        <end position="122"/>
    </location>
</feature>
<evidence type="ECO:0000313" key="7">
    <source>
        <dbReference type="EMBL" id="TFF33965.1"/>
    </source>
</evidence>
<evidence type="ECO:0000256" key="5">
    <source>
        <dbReference type="SAM" id="Phobius"/>
    </source>
</evidence>
<protein>
    <recommendedName>
        <fullName evidence="6">O-antigen ligase-related domain-containing protein</fullName>
    </recommendedName>
</protein>
<dbReference type="InterPro" id="IPR007016">
    <property type="entry name" value="O-antigen_ligase-rel_domated"/>
</dbReference>
<dbReference type="OrthoDB" id="1454576at2"/>
<evidence type="ECO:0000256" key="4">
    <source>
        <dbReference type="ARBA" id="ARBA00023136"/>
    </source>
</evidence>
<dbReference type="PANTHER" id="PTHR37422">
    <property type="entry name" value="TEICHURONIC ACID BIOSYNTHESIS PROTEIN TUAE"/>
    <property type="match status" value="1"/>
</dbReference>
<keyword evidence="4 5" id="KW-0472">Membrane</keyword>